<evidence type="ECO:0000256" key="1">
    <source>
        <dbReference type="ARBA" id="ARBA00022801"/>
    </source>
</evidence>
<evidence type="ECO:0000313" key="5">
    <source>
        <dbReference type="Proteomes" id="UP001191004"/>
    </source>
</evidence>
<keyword evidence="3" id="KW-0472">Membrane</keyword>
<keyword evidence="3" id="KW-1133">Transmembrane helix</keyword>
<dbReference type="NCBIfam" id="TIGR01076">
    <property type="entry name" value="sortase_fam"/>
    <property type="match status" value="1"/>
</dbReference>
<gene>
    <name evidence="4" type="ORF">G3KMM_00380</name>
</gene>
<dbReference type="Proteomes" id="UP001191004">
    <property type="component" value="Unassembled WGS sequence"/>
</dbReference>
<dbReference type="SUPFAM" id="SSF63817">
    <property type="entry name" value="Sortase"/>
    <property type="match status" value="1"/>
</dbReference>
<sequence length="439" mass="49357">MNPKDGGLSSSDRQRQTVTELARNKVLAAYSNNSPVSASQNSPAQNSPLNKLQQTSRSFAALSFLHNNQHKVEHRILGEQTLRSNLIQKYNTENRSSLKQTPINLNNQTNNWQKYHSDWQNYYQKYYSEYYAKAAQKYIETEKNKLSGAAAAEQNQLSQDNITGGDLEPKQVETSLREKIRQKANSSFKLTKRHKQLVPLFAGIFSVLFILFLQYNRLIFAPIMAYIAPGNTKDTGITAIDPTVSEAPTADPRLLIPKLNVDVPVLYNLATDPATINDAMNRGVAQFKIPGADAMPGQIGNLVISGHSAGDIYSNNQYKFIFSGLERLVDGDLIYINYNSVRYTYKVFKRETVEPTNVAALIYPTDKPLLTLITCTPLGTDRYRLLVTAEQINPTYDKTQAPVVAETKPETTENTSSVLPANERSFFDRVWRWLTGQSN</sequence>
<reference evidence="4 5" key="1">
    <citation type="journal article" date="2018" name="bioRxiv">
        <title>Evidence of independent acquisition and adaption of ultra-small bacteria to human hosts across the highly diverse yet reduced genomes of the phylum Saccharibacteria.</title>
        <authorList>
            <person name="McLean J.S."/>
            <person name="Bor B."/>
            <person name="To T.T."/>
            <person name="Liu Q."/>
            <person name="Kearns K.A."/>
            <person name="Solden L.M."/>
            <person name="Wrighton K.C."/>
            <person name="He X."/>
            <person name="Shi W."/>
        </authorList>
    </citation>
    <scope>NUCLEOTIDE SEQUENCE [LARGE SCALE GENOMIC DNA]</scope>
    <source>
        <strain evidence="4 5">TM7_KMM_G3_1_HOT_351</strain>
    </source>
</reference>
<dbReference type="EMBL" id="PRLL01000011">
    <property type="protein sequence ID" value="RYC73491.1"/>
    <property type="molecule type" value="Genomic_DNA"/>
</dbReference>
<protein>
    <recommendedName>
        <fullName evidence="6">Sortase</fullName>
    </recommendedName>
</protein>
<organism evidence="4 5">
    <name type="scientific">Candidatus Nanosyncoccus nanoralicus</name>
    <dbReference type="NCBI Taxonomy" id="2171996"/>
    <lineage>
        <taxon>Bacteria</taxon>
        <taxon>Candidatus Saccharimonadota</taxon>
        <taxon>Candidatus Nanosyncoccalia</taxon>
        <taxon>Candidatus Nanosyncoccales</taxon>
        <taxon>Candidatus Nanosyncoccaceae</taxon>
        <taxon>Candidatus Nanosyncoccus</taxon>
    </lineage>
</organism>
<evidence type="ECO:0008006" key="6">
    <source>
        <dbReference type="Google" id="ProtNLM"/>
    </source>
</evidence>
<dbReference type="Gene3D" id="2.40.260.10">
    <property type="entry name" value="Sortase"/>
    <property type="match status" value="1"/>
</dbReference>
<feature type="region of interest" description="Disordered" evidence="2">
    <location>
        <begin position="31"/>
        <end position="52"/>
    </location>
</feature>
<keyword evidence="1" id="KW-0378">Hydrolase</keyword>
<evidence type="ECO:0000256" key="2">
    <source>
        <dbReference type="SAM" id="MobiDB-lite"/>
    </source>
</evidence>
<keyword evidence="3" id="KW-0812">Transmembrane</keyword>
<reference evidence="4 5" key="2">
    <citation type="journal article" date="2020" name="Cell Rep.">
        <title>Acquisition and Adaptation of Ultra-small Parasitic Reduced Genome Bacteria to Mammalian Hosts.</title>
        <authorList>
            <person name="McLean J.S."/>
            <person name="Bor B."/>
            <person name="Kerns K.A."/>
            <person name="Liu Q."/>
            <person name="To T.T."/>
            <person name="Solden L."/>
            <person name="Hendrickson E.L."/>
            <person name="Wrighton K."/>
            <person name="Shi W."/>
            <person name="He X."/>
        </authorList>
    </citation>
    <scope>NUCLEOTIDE SEQUENCE [LARGE SCALE GENOMIC DNA]</scope>
    <source>
        <strain evidence="4 5">TM7_KMM_G3_1_HOT_351</strain>
    </source>
</reference>
<evidence type="ECO:0000313" key="4">
    <source>
        <dbReference type="EMBL" id="RYC73491.1"/>
    </source>
</evidence>
<feature type="transmembrane region" description="Helical" evidence="3">
    <location>
        <begin position="197"/>
        <end position="215"/>
    </location>
</feature>
<dbReference type="InterPro" id="IPR005754">
    <property type="entry name" value="Sortase"/>
</dbReference>
<dbReference type="Pfam" id="PF04203">
    <property type="entry name" value="Sortase"/>
    <property type="match status" value="1"/>
</dbReference>
<dbReference type="RefSeq" id="WP_129604836.1">
    <property type="nucleotide sequence ID" value="NZ_PRLL01000011.1"/>
</dbReference>
<accession>A0ABY0FJV2</accession>
<evidence type="ECO:0000256" key="3">
    <source>
        <dbReference type="SAM" id="Phobius"/>
    </source>
</evidence>
<keyword evidence="5" id="KW-1185">Reference proteome</keyword>
<comment type="caution">
    <text evidence="4">The sequence shown here is derived from an EMBL/GenBank/DDBJ whole genome shotgun (WGS) entry which is preliminary data.</text>
</comment>
<proteinExistence type="predicted"/>
<name>A0ABY0FJV2_9BACT</name>
<dbReference type="InterPro" id="IPR023365">
    <property type="entry name" value="Sortase_dom-sf"/>
</dbReference>